<feature type="transmembrane region" description="Helical" evidence="1">
    <location>
        <begin position="132"/>
        <end position="148"/>
    </location>
</feature>
<dbReference type="EMBL" id="CP004353">
    <property type="protein sequence ID" value="AHI22415.1"/>
    <property type="molecule type" value="Genomic_DNA"/>
</dbReference>
<keyword evidence="1" id="KW-0472">Membrane</keyword>
<organism evidence="2 3">
    <name type="scientific">Corynebacterium vitaeruminis DSM 20294</name>
    <dbReference type="NCBI Taxonomy" id="1224164"/>
    <lineage>
        <taxon>Bacteria</taxon>
        <taxon>Bacillati</taxon>
        <taxon>Actinomycetota</taxon>
        <taxon>Actinomycetes</taxon>
        <taxon>Mycobacteriales</taxon>
        <taxon>Corynebacteriaceae</taxon>
        <taxon>Corynebacterium</taxon>
    </lineage>
</organism>
<evidence type="ECO:0000256" key="1">
    <source>
        <dbReference type="SAM" id="Phobius"/>
    </source>
</evidence>
<dbReference type="PANTHER" id="PTHR36840">
    <property type="entry name" value="BLL5714 PROTEIN"/>
    <property type="match status" value="1"/>
</dbReference>
<feature type="transmembrane region" description="Helical" evidence="1">
    <location>
        <begin position="310"/>
        <end position="335"/>
    </location>
</feature>
<dbReference type="Proteomes" id="UP000019222">
    <property type="component" value="Chromosome"/>
</dbReference>
<dbReference type="Pfam" id="PF06772">
    <property type="entry name" value="LtrA"/>
    <property type="match status" value="1"/>
</dbReference>
<protein>
    <submittedName>
        <fullName evidence="2">Low temperature requirement A</fullName>
    </submittedName>
</protein>
<proteinExistence type="predicted"/>
<feature type="transmembrane region" description="Helical" evidence="1">
    <location>
        <begin position="79"/>
        <end position="99"/>
    </location>
</feature>
<reference evidence="2 3" key="1">
    <citation type="submission" date="2013-02" db="EMBL/GenBank/DDBJ databases">
        <title>The complete genome sequence of Corynebacterium vitaeruminis DSM 20294.</title>
        <authorList>
            <person name="Ruckert C."/>
            <person name="Albersmeier A."/>
            <person name="Kalinowski J."/>
        </authorList>
    </citation>
    <scope>NUCLEOTIDE SEQUENCE [LARGE SCALE GENOMIC DNA]</scope>
    <source>
        <strain evidence="3">ATCC 10234</strain>
    </source>
</reference>
<dbReference type="AlphaFoldDB" id="W5Y0M2"/>
<feature type="transmembrane region" description="Helical" evidence="1">
    <location>
        <begin position="20"/>
        <end position="41"/>
    </location>
</feature>
<feature type="transmembrane region" description="Helical" evidence="1">
    <location>
        <begin position="106"/>
        <end position="126"/>
    </location>
</feature>
<dbReference type="HOGENOM" id="CLU_045667_2_0_11"/>
<dbReference type="InterPro" id="IPR010640">
    <property type="entry name" value="Low_temperature_requirement_A"/>
</dbReference>
<dbReference type="PANTHER" id="PTHR36840:SF1">
    <property type="entry name" value="BLL5714 PROTEIN"/>
    <property type="match status" value="1"/>
</dbReference>
<sequence>MWAVTRISELLQEDISWEQVFRALVVFVPVYWLWVGTTMYANLTDVDNPRGRLSFFVVAFAGLGMALALPGSFAEESTAPWFAGAYWLGRLVLFAAVADHPHRREFITFPVGAFITGPLLMIGALVDAEWRLWIWGLAAFIELVTPIIRRTLVAATPFATSHLADRYSTFVIIAIGETIVASGAAAGHHGIDWTEVVALALGFAVCCSMWWTYFDLASRAIEYALERAEIAIDAIRPVLSYGHLSFVVAIIAVAAGIGTAVQEPTEHLPLGIAALVCGGTALSLITFGFTRWQLARTLAIPRMTGAAACALLILLASALPAMGLLALLALVMLLVNVGDHLRSATNPAMA</sequence>
<name>W5Y0M2_9CORY</name>
<keyword evidence="1" id="KW-0812">Transmembrane</keyword>
<keyword evidence="3" id="KW-1185">Reference proteome</keyword>
<dbReference type="PATRIC" id="fig|1224164.3.peg.1024"/>
<feature type="transmembrane region" description="Helical" evidence="1">
    <location>
        <begin position="238"/>
        <end position="261"/>
    </location>
</feature>
<feature type="transmembrane region" description="Helical" evidence="1">
    <location>
        <begin position="197"/>
        <end position="217"/>
    </location>
</feature>
<dbReference type="eggNOG" id="COG4292">
    <property type="taxonomic scope" value="Bacteria"/>
</dbReference>
<feature type="transmembrane region" description="Helical" evidence="1">
    <location>
        <begin position="267"/>
        <end position="289"/>
    </location>
</feature>
<gene>
    <name evidence="2" type="ORF">B843_05130</name>
</gene>
<accession>W5Y0M2</accession>
<evidence type="ECO:0000313" key="2">
    <source>
        <dbReference type="EMBL" id="AHI22415.1"/>
    </source>
</evidence>
<evidence type="ECO:0000313" key="3">
    <source>
        <dbReference type="Proteomes" id="UP000019222"/>
    </source>
</evidence>
<feature type="transmembrane region" description="Helical" evidence="1">
    <location>
        <begin position="169"/>
        <end position="191"/>
    </location>
</feature>
<dbReference type="STRING" id="1224164.B843_05130"/>
<feature type="transmembrane region" description="Helical" evidence="1">
    <location>
        <begin position="53"/>
        <end position="73"/>
    </location>
</feature>
<dbReference type="KEGG" id="cvt:B843_05130"/>
<keyword evidence="1" id="KW-1133">Transmembrane helix</keyword>